<feature type="compositionally biased region" description="Basic and acidic residues" evidence="1">
    <location>
        <begin position="409"/>
        <end position="423"/>
    </location>
</feature>
<proteinExistence type="predicted"/>
<evidence type="ECO:0000313" key="3">
    <source>
        <dbReference type="EMBL" id="KAK2146343.1"/>
    </source>
</evidence>
<dbReference type="Proteomes" id="UP001208570">
    <property type="component" value="Unassembled WGS sequence"/>
</dbReference>
<sequence>MPINKRSHTSDGEHNSDWLHLMKSQISYFTTSCTLQGCSEVWPNKDAVHSTDTATKNKRNRHSSGITNINCFMLSSLRRVQRESKKNYTHMMRVAKLDTVGDCAVPNDPKACSVPDIHLKDGIISCEYQQKDKTVNFVKLGKLHKKKGSILSTKQNNILTPRKTASLARTDNWVTAGSYSESSRCQEQVQQSPLPEKYVSVLDLTEDDVADNQTTQSTGLCHDPDELLGDLLLCEINTQEERRDVLEPAVGHSRNSSSDLSSRLKLPEKKLCSKPVLLLRKANLKSGENGQFCSTSPGSSGRETDQIIFLSDYESDVDSEIIQLEDDESVIIISSESEDDQEDGCGGSGDYSVHSGQGRDLGQTSLKDNLDSSDHQHLSYTENVDNDYTKFHDHDQGYTENMDSNYSKSSDHHHQSYMDHTDDQEHHYDDKVISQSTISGHIVNQVDDDEDEEGDDGDDDVVFTEIQLVDPLVLETVDASGKKNHLASETINNNNDHKWVTEHVTDIVQTTAEEMLPSKNHQQKITNPFIQIGCSQDGAETNSSPSDTIAMACSSCLPEYTTTFTHTKGHVLSLTDVPGEVLITELKKRHRYFSCVCGASFLEEQLFKDHQICHTPGNPMLCTCCHQQFSDGFDFNQHLLLHLCRV</sequence>
<comment type="caution">
    <text evidence="3">The sequence shown here is derived from an EMBL/GenBank/DDBJ whole genome shotgun (WGS) entry which is preliminary data.</text>
</comment>
<dbReference type="SUPFAM" id="SSF57667">
    <property type="entry name" value="beta-beta-alpha zinc fingers"/>
    <property type="match status" value="1"/>
</dbReference>
<dbReference type="PROSITE" id="PS00028">
    <property type="entry name" value="ZINC_FINGER_C2H2_1"/>
    <property type="match status" value="1"/>
</dbReference>
<accession>A0AAD9J4P9</accession>
<evidence type="ECO:0000313" key="4">
    <source>
        <dbReference type="Proteomes" id="UP001208570"/>
    </source>
</evidence>
<keyword evidence="4" id="KW-1185">Reference proteome</keyword>
<gene>
    <name evidence="3" type="ORF">LSH36_615g01072</name>
</gene>
<reference evidence="3" key="1">
    <citation type="journal article" date="2023" name="Mol. Biol. Evol.">
        <title>Third-Generation Sequencing Reveals the Adaptive Role of the Epigenome in Three Deep-Sea Polychaetes.</title>
        <authorList>
            <person name="Perez M."/>
            <person name="Aroh O."/>
            <person name="Sun Y."/>
            <person name="Lan Y."/>
            <person name="Juniper S.K."/>
            <person name="Young C.R."/>
            <person name="Angers B."/>
            <person name="Qian P.Y."/>
        </authorList>
    </citation>
    <scope>NUCLEOTIDE SEQUENCE</scope>
    <source>
        <strain evidence="3">P08H-3</strain>
    </source>
</reference>
<evidence type="ECO:0000256" key="1">
    <source>
        <dbReference type="SAM" id="MobiDB-lite"/>
    </source>
</evidence>
<feature type="compositionally biased region" description="Basic and acidic residues" evidence="1">
    <location>
        <begin position="387"/>
        <end position="397"/>
    </location>
</feature>
<dbReference type="AlphaFoldDB" id="A0AAD9J4P9"/>
<name>A0AAD9J4P9_9ANNE</name>
<organism evidence="3 4">
    <name type="scientific">Paralvinella palmiformis</name>
    <dbReference type="NCBI Taxonomy" id="53620"/>
    <lineage>
        <taxon>Eukaryota</taxon>
        <taxon>Metazoa</taxon>
        <taxon>Spiralia</taxon>
        <taxon>Lophotrochozoa</taxon>
        <taxon>Annelida</taxon>
        <taxon>Polychaeta</taxon>
        <taxon>Sedentaria</taxon>
        <taxon>Canalipalpata</taxon>
        <taxon>Terebellida</taxon>
        <taxon>Terebelliformia</taxon>
        <taxon>Alvinellidae</taxon>
        <taxon>Paralvinella</taxon>
    </lineage>
</organism>
<feature type="compositionally biased region" description="Polar residues" evidence="1">
    <location>
        <begin position="398"/>
        <end position="408"/>
    </location>
</feature>
<dbReference type="InterPro" id="IPR013087">
    <property type="entry name" value="Znf_C2H2_type"/>
</dbReference>
<feature type="domain" description="C2H2-type" evidence="2">
    <location>
        <begin position="622"/>
        <end position="642"/>
    </location>
</feature>
<feature type="compositionally biased region" description="Basic and acidic residues" evidence="1">
    <location>
        <begin position="368"/>
        <end position="377"/>
    </location>
</feature>
<feature type="region of interest" description="Disordered" evidence="1">
    <location>
        <begin position="336"/>
        <end position="423"/>
    </location>
</feature>
<dbReference type="EMBL" id="JAODUP010000615">
    <property type="protein sequence ID" value="KAK2146343.1"/>
    <property type="molecule type" value="Genomic_DNA"/>
</dbReference>
<evidence type="ECO:0000259" key="2">
    <source>
        <dbReference type="PROSITE" id="PS00028"/>
    </source>
</evidence>
<dbReference type="InterPro" id="IPR036236">
    <property type="entry name" value="Znf_C2H2_sf"/>
</dbReference>
<protein>
    <recommendedName>
        <fullName evidence="2">C2H2-type domain-containing protein</fullName>
    </recommendedName>
</protein>